<proteinExistence type="predicted"/>
<reference evidence="1 2" key="1">
    <citation type="submission" date="2019-07" db="EMBL/GenBank/DDBJ databases">
        <title>Whole genome shotgun sequence of Vibrio superstes NBRC 103154.</title>
        <authorList>
            <person name="Hosoyama A."/>
            <person name="Uohara A."/>
            <person name="Ohji S."/>
            <person name="Ichikawa N."/>
        </authorList>
    </citation>
    <scope>NUCLEOTIDE SEQUENCE [LARGE SCALE GENOMIC DNA]</scope>
    <source>
        <strain evidence="1 2">NBRC 103154</strain>
    </source>
</reference>
<organism evidence="1 2">
    <name type="scientific">Vibrio superstes NBRC 103154</name>
    <dbReference type="NCBI Taxonomy" id="1219062"/>
    <lineage>
        <taxon>Bacteria</taxon>
        <taxon>Pseudomonadati</taxon>
        <taxon>Pseudomonadota</taxon>
        <taxon>Gammaproteobacteria</taxon>
        <taxon>Vibrionales</taxon>
        <taxon>Vibrionaceae</taxon>
        <taxon>Vibrio</taxon>
    </lineage>
</organism>
<evidence type="ECO:0000313" key="2">
    <source>
        <dbReference type="Proteomes" id="UP000321113"/>
    </source>
</evidence>
<sequence>MEEAAISSNESTTDANKLTEPVTHHTAIFTISKTVATIVADHAAMVTNFLYSCFIIFNEKGLRELYTEIAVMGAFTTKEESRLVNDEMVTKNAKTLR</sequence>
<dbReference type="AlphaFoldDB" id="A0A511QTR4"/>
<keyword evidence="2" id="KW-1185">Reference proteome</keyword>
<comment type="caution">
    <text evidence="1">The sequence shown here is derived from an EMBL/GenBank/DDBJ whole genome shotgun (WGS) entry which is preliminary data.</text>
</comment>
<evidence type="ECO:0000313" key="1">
    <source>
        <dbReference type="EMBL" id="GEM80734.1"/>
    </source>
</evidence>
<dbReference type="EMBL" id="BJXK01000013">
    <property type="protein sequence ID" value="GEM80734.1"/>
    <property type="molecule type" value="Genomic_DNA"/>
</dbReference>
<protein>
    <submittedName>
        <fullName evidence="1">Uncharacterized protein</fullName>
    </submittedName>
</protein>
<gene>
    <name evidence="1" type="ORF">VSU01S_29790</name>
</gene>
<name>A0A511QTR4_9VIBR</name>
<accession>A0A511QTR4</accession>
<dbReference type="Proteomes" id="UP000321113">
    <property type="component" value="Unassembled WGS sequence"/>
</dbReference>